<evidence type="ECO:0000256" key="2">
    <source>
        <dbReference type="ARBA" id="ARBA00022475"/>
    </source>
</evidence>
<reference evidence="9" key="1">
    <citation type="journal article" date="2019" name="Int. J. Syst. Evol. Microbiol.">
        <title>The Global Catalogue of Microorganisms (GCM) 10K type strain sequencing project: providing services to taxonomists for standard genome sequencing and annotation.</title>
        <authorList>
            <consortium name="The Broad Institute Genomics Platform"/>
            <consortium name="The Broad Institute Genome Sequencing Center for Infectious Disease"/>
            <person name="Wu L."/>
            <person name="Ma J."/>
        </authorList>
    </citation>
    <scope>NUCLEOTIDE SEQUENCE [LARGE SCALE GENOMIC DNA]</scope>
    <source>
        <strain evidence="9">JCM 15313</strain>
    </source>
</reference>
<keyword evidence="4 6" id="KW-1133">Transmembrane helix</keyword>
<organism evidence="8 9">
    <name type="scientific">Nocardiopsis rhodophaea</name>
    <dbReference type="NCBI Taxonomy" id="280238"/>
    <lineage>
        <taxon>Bacteria</taxon>
        <taxon>Bacillati</taxon>
        <taxon>Actinomycetota</taxon>
        <taxon>Actinomycetes</taxon>
        <taxon>Streptosporangiales</taxon>
        <taxon>Nocardiopsidaceae</taxon>
        <taxon>Nocardiopsis</taxon>
    </lineage>
</organism>
<evidence type="ECO:0000256" key="1">
    <source>
        <dbReference type="ARBA" id="ARBA00004651"/>
    </source>
</evidence>
<dbReference type="EMBL" id="BAAAPC010000013">
    <property type="protein sequence ID" value="GAA2003057.1"/>
    <property type="molecule type" value="Genomic_DNA"/>
</dbReference>
<proteinExistence type="predicted"/>
<evidence type="ECO:0000313" key="8">
    <source>
        <dbReference type="EMBL" id="GAA2003057.1"/>
    </source>
</evidence>
<evidence type="ECO:0000259" key="7">
    <source>
        <dbReference type="Pfam" id="PF00482"/>
    </source>
</evidence>
<dbReference type="PANTHER" id="PTHR35007:SF1">
    <property type="entry name" value="PILUS ASSEMBLY PROTEIN"/>
    <property type="match status" value="1"/>
</dbReference>
<feature type="transmembrane region" description="Helical" evidence="6">
    <location>
        <begin position="244"/>
        <end position="266"/>
    </location>
</feature>
<feature type="transmembrane region" description="Helical" evidence="6">
    <location>
        <begin position="81"/>
        <end position="100"/>
    </location>
</feature>
<dbReference type="InterPro" id="IPR036259">
    <property type="entry name" value="MFS_trans_sf"/>
</dbReference>
<keyword evidence="5 6" id="KW-0472">Membrane</keyword>
<feature type="transmembrane region" description="Helical" evidence="6">
    <location>
        <begin position="281"/>
        <end position="301"/>
    </location>
</feature>
<keyword evidence="3 6" id="KW-0812">Transmembrane</keyword>
<feature type="transmembrane region" description="Helical" evidence="6">
    <location>
        <begin position="106"/>
        <end position="123"/>
    </location>
</feature>
<evidence type="ECO:0000256" key="4">
    <source>
        <dbReference type="ARBA" id="ARBA00022989"/>
    </source>
</evidence>
<name>A0ABP5EQZ3_9ACTN</name>
<dbReference type="Gene3D" id="1.20.81.30">
    <property type="entry name" value="Type II secretion system (T2SS), domain F"/>
    <property type="match status" value="1"/>
</dbReference>
<accession>A0ABP5EQZ3</accession>
<keyword evidence="9" id="KW-1185">Reference proteome</keyword>
<feature type="domain" description="Type II secretion system protein GspF" evidence="7">
    <location>
        <begin position="142"/>
        <end position="264"/>
    </location>
</feature>
<comment type="caution">
    <text evidence="8">The sequence shown here is derived from an EMBL/GenBank/DDBJ whole genome shotgun (WGS) entry which is preliminary data.</text>
</comment>
<protein>
    <submittedName>
        <fullName evidence="8">Type II secretion system F family protein</fullName>
    </submittedName>
</protein>
<dbReference type="Proteomes" id="UP001501585">
    <property type="component" value="Unassembled WGS sequence"/>
</dbReference>
<evidence type="ECO:0000313" key="9">
    <source>
        <dbReference type="Proteomes" id="UP001501585"/>
    </source>
</evidence>
<dbReference type="Pfam" id="PF00482">
    <property type="entry name" value="T2SSF"/>
    <property type="match status" value="1"/>
</dbReference>
<dbReference type="InterPro" id="IPR042094">
    <property type="entry name" value="T2SS_GspF_sf"/>
</dbReference>
<dbReference type="SUPFAM" id="SSF103473">
    <property type="entry name" value="MFS general substrate transporter"/>
    <property type="match status" value="1"/>
</dbReference>
<evidence type="ECO:0000256" key="6">
    <source>
        <dbReference type="SAM" id="Phobius"/>
    </source>
</evidence>
<gene>
    <name evidence="8" type="ORF">GCM10009799_32730</name>
</gene>
<dbReference type="InterPro" id="IPR018076">
    <property type="entry name" value="T2SS_GspF_dom"/>
</dbReference>
<sequence>MSLDTIALLIAAMSLGIAVWGFREWVEGTYQRRQLAGRSALEEVERRANSPLARLDAMLRPTDIGGNLERRLRAAGMKMKLSVFLMLMAGAALVAVIFLWRALAPMFGIVAAIGVVAGFFAYLKRQEERRLEAFTAQLPELARVLSNATQAGLALPTAIDMAADELDDPAGGELRIAARSMQLGQPFEEAVADMRTRMPSREIGVLISTLLVASKAGGQLVTALRNISDTLENRKETRREVKTILGESTATAWALLGMGLGSFFLVNTMMPGSILAMTESTVGLILLIVALTLFTAGFFVVRRMTKIDF</sequence>
<keyword evidence="2" id="KW-1003">Cell membrane</keyword>
<comment type="subcellular location">
    <subcellularLocation>
        <location evidence="1">Cell membrane</location>
        <topology evidence="1">Multi-pass membrane protein</topology>
    </subcellularLocation>
</comment>
<dbReference type="PANTHER" id="PTHR35007">
    <property type="entry name" value="INTEGRAL MEMBRANE PROTEIN-RELATED"/>
    <property type="match status" value="1"/>
</dbReference>
<evidence type="ECO:0000256" key="5">
    <source>
        <dbReference type="ARBA" id="ARBA00023136"/>
    </source>
</evidence>
<dbReference type="RefSeq" id="WP_344163434.1">
    <property type="nucleotide sequence ID" value="NZ_BAAAPC010000013.1"/>
</dbReference>
<evidence type="ECO:0000256" key="3">
    <source>
        <dbReference type="ARBA" id="ARBA00022692"/>
    </source>
</evidence>
<feature type="transmembrane region" description="Helical" evidence="6">
    <location>
        <begin position="6"/>
        <end position="26"/>
    </location>
</feature>